<evidence type="ECO:0000313" key="8">
    <source>
        <dbReference type="Proteomes" id="UP000828390"/>
    </source>
</evidence>
<dbReference type="GO" id="GO:0005765">
    <property type="term" value="C:lysosomal membrane"/>
    <property type="evidence" value="ECO:0007669"/>
    <property type="project" value="InterPro"/>
</dbReference>
<evidence type="ECO:0008006" key="9">
    <source>
        <dbReference type="Google" id="ProtNLM"/>
    </source>
</evidence>
<dbReference type="PANTHER" id="PTHR46768">
    <property type="entry name" value="TWO PORE CALCIUM CHANNEL PROTEIN 2"/>
    <property type="match status" value="1"/>
</dbReference>
<keyword evidence="3 6" id="KW-1133">Transmembrane helix</keyword>
<feature type="transmembrane region" description="Helical" evidence="6">
    <location>
        <begin position="230"/>
        <end position="250"/>
    </location>
</feature>
<organism evidence="7 8">
    <name type="scientific">Dreissena polymorpha</name>
    <name type="common">Zebra mussel</name>
    <name type="synonym">Mytilus polymorpha</name>
    <dbReference type="NCBI Taxonomy" id="45954"/>
    <lineage>
        <taxon>Eukaryota</taxon>
        <taxon>Metazoa</taxon>
        <taxon>Spiralia</taxon>
        <taxon>Lophotrochozoa</taxon>
        <taxon>Mollusca</taxon>
        <taxon>Bivalvia</taxon>
        <taxon>Autobranchia</taxon>
        <taxon>Heteroconchia</taxon>
        <taxon>Euheterodonta</taxon>
        <taxon>Imparidentia</taxon>
        <taxon>Neoheterodontei</taxon>
        <taxon>Myida</taxon>
        <taxon>Dreissenoidea</taxon>
        <taxon>Dreissenidae</taxon>
        <taxon>Dreissena</taxon>
    </lineage>
</organism>
<sequence length="258" mass="28810">MDITNGTVVVSGNDNPLESSERQSKSPLSLNVNTNAKNPKQDIHKTVPNHDLEIDDDPLIDVSDTEDLVQETSSKKSSKAAENCAHKSANKSEQLQSRPARSSSMASGTFDAEQASNDELHLLQAQVFIEDAAMYRSVDHKVDRRSLVLYRFYHSKLFSLLKIGVITLLHILAFFEFPSSLTWTSDIRTRGERAALPCGVTETIEILCLVFLVCDVILKYRIYGAYYLKVNRWLLVELVVLVISFIDWSVSVGIGCGE</sequence>
<evidence type="ECO:0000256" key="4">
    <source>
        <dbReference type="ARBA" id="ARBA00023136"/>
    </source>
</evidence>
<evidence type="ECO:0000256" key="1">
    <source>
        <dbReference type="ARBA" id="ARBA00004141"/>
    </source>
</evidence>
<reference evidence="7" key="1">
    <citation type="journal article" date="2019" name="bioRxiv">
        <title>The Genome of the Zebra Mussel, Dreissena polymorpha: A Resource for Invasive Species Research.</title>
        <authorList>
            <person name="McCartney M.A."/>
            <person name="Auch B."/>
            <person name="Kono T."/>
            <person name="Mallez S."/>
            <person name="Zhang Y."/>
            <person name="Obille A."/>
            <person name="Becker A."/>
            <person name="Abrahante J.E."/>
            <person name="Garbe J."/>
            <person name="Badalamenti J.P."/>
            <person name="Herman A."/>
            <person name="Mangelson H."/>
            <person name="Liachko I."/>
            <person name="Sullivan S."/>
            <person name="Sone E.D."/>
            <person name="Koren S."/>
            <person name="Silverstein K.A.T."/>
            <person name="Beckman K.B."/>
            <person name="Gohl D.M."/>
        </authorList>
    </citation>
    <scope>NUCLEOTIDE SEQUENCE</scope>
    <source>
        <strain evidence="7">Duluth1</strain>
        <tissue evidence="7">Whole animal</tissue>
    </source>
</reference>
<feature type="compositionally biased region" description="Basic and acidic residues" evidence="5">
    <location>
        <begin position="39"/>
        <end position="52"/>
    </location>
</feature>
<evidence type="ECO:0000256" key="3">
    <source>
        <dbReference type="ARBA" id="ARBA00022989"/>
    </source>
</evidence>
<dbReference type="GO" id="GO:0097682">
    <property type="term" value="F:intracellularly phosphatidylinositol-3,5-bisphosphate-gated monatomic cation channel activity"/>
    <property type="evidence" value="ECO:0007669"/>
    <property type="project" value="TreeGrafter"/>
</dbReference>
<evidence type="ECO:0000256" key="5">
    <source>
        <dbReference type="SAM" id="MobiDB-lite"/>
    </source>
</evidence>
<dbReference type="InterPro" id="IPR028798">
    <property type="entry name" value="TPC2"/>
</dbReference>
<name>A0A9D4I240_DREPO</name>
<dbReference type="GO" id="GO:0019722">
    <property type="term" value="P:calcium-mediated signaling"/>
    <property type="evidence" value="ECO:0007669"/>
    <property type="project" value="TreeGrafter"/>
</dbReference>
<keyword evidence="8" id="KW-1185">Reference proteome</keyword>
<evidence type="ECO:0000256" key="2">
    <source>
        <dbReference type="ARBA" id="ARBA00022692"/>
    </source>
</evidence>
<dbReference type="GO" id="GO:0022832">
    <property type="term" value="F:voltage-gated channel activity"/>
    <property type="evidence" value="ECO:0007669"/>
    <property type="project" value="InterPro"/>
</dbReference>
<dbReference type="EMBL" id="JAIWYP010000011">
    <property type="protein sequence ID" value="KAH3739616.1"/>
    <property type="molecule type" value="Genomic_DNA"/>
</dbReference>
<feature type="compositionally biased region" description="Polar residues" evidence="5">
    <location>
        <begin position="1"/>
        <end position="18"/>
    </location>
</feature>
<accession>A0A9D4I240</accession>
<comment type="subcellular location">
    <subcellularLocation>
        <location evidence="1">Membrane</location>
        <topology evidence="1">Multi-pass membrane protein</topology>
    </subcellularLocation>
</comment>
<keyword evidence="4 6" id="KW-0472">Membrane</keyword>
<feature type="transmembrane region" description="Helical" evidence="6">
    <location>
        <begin position="194"/>
        <end position="218"/>
    </location>
</feature>
<evidence type="ECO:0000313" key="7">
    <source>
        <dbReference type="EMBL" id="KAH3739616.1"/>
    </source>
</evidence>
<dbReference type="AlphaFoldDB" id="A0A9D4I240"/>
<feature type="compositionally biased region" description="Acidic residues" evidence="5">
    <location>
        <begin position="53"/>
        <end position="69"/>
    </location>
</feature>
<gene>
    <name evidence="7" type="ORF">DPMN_046270</name>
</gene>
<feature type="non-terminal residue" evidence="7">
    <location>
        <position position="258"/>
    </location>
</feature>
<feature type="transmembrane region" description="Helical" evidence="6">
    <location>
        <begin position="157"/>
        <end position="174"/>
    </location>
</feature>
<protein>
    <recommendedName>
        <fullName evidence="9">Ion transport domain-containing protein</fullName>
    </recommendedName>
</protein>
<dbReference type="Proteomes" id="UP000828390">
    <property type="component" value="Unassembled WGS sequence"/>
</dbReference>
<comment type="caution">
    <text evidence="7">The sequence shown here is derived from an EMBL/GenBank/DDBJ whole genome shotgun (WGS) entry which is preliminary data.</text>
</comment>
<keyword evidence="2 6" id="KW-0812">Transmembrane</keyword>
<feature type="compositionally biased region" description="Polar residues" evidence="5">
    <location>
        <begin position="25"/>
        <end position="38"/>
    </location>
</feature>
<feature type="region of interest" description="Disordered" evidence="5">
    <location>
        <begin position="1"/>
        <end position="110"/>
    </location>
</feature>
<dbReference type="InterPro" id="IPR027359">
    <property type="entry name" value="Volt_channel_dom_sf"/>
</dbReference>
<reference evidence="7" key="2">
    <citation type="submission" date="2020-11" db="EMBL/GenBank/DDBJ databases">
        <authorList>
            <person name="McCartney M.A."/>
            <person name="Auch B."/>
            <person name="Kono T."/>
            <person name="Mallez S."/>
            <person name="Becker A."/>
            <person name="Gohl D.M."/>
            <person name="Silverstein K.A.T."/>
            <person name="Koren S."/>
            <person name="Bechman K.B."/>
            <person name="Herman A."/>
            <person name="Abrahante J.E."/>
            <person name="Garbe J."/>
        </authorList>
    </citation>
    <scope>NUCLEOTIDE SEQUENCE</scope>
    <source>
        <strain evidence="7">Duluth1</strain>
        <tissue evidence="7">Whole animal</tissue>
    </source>
</reference>
<evidence type="ECO:0000256" key="6">
    <source>
        <dbReference type="SAM" id="Phobius"/>
    </source>
</evidence>
<proteinExistence type="predicted"/>
<dbReference type="GO" id="GO:0015280">
    <property type="term" value="F:ligand-gated sodium channel activity"/>
    <property type="evidence" value="ECO:0007669"/>
    <property type="project" value="TreeGrafter"/>
</dbReference>
<dbReference type="Gene3D" id="1.20.120.350">
    <property type="entry name" value="Voltage-gated potassium channels. Chain C"/>
    <property type="match status" value="1"/>
</dbReference>
<feature type="compositionally biased region" description="Polar residues" evidence="5">
    <location>
        <begin position="91"/>
        <end position="107"/>
    </location>
</feature>
<dbReference type="GO" id="GO:0075509">
    <property type="term" value="P:endocytosis involved in viral entry into host cell"/>
    <property type="evidence" value="ECO:0007669"/>
    <property type="project" value="TreeGrafter"/>
</dbReference>
<dbReference type="PANTHER" id="PTHR46768:SF1">
    <property type="entry name" value="TWO PORE CHANNEL PROTEIN 2"/>
    <property type="match status" value="1"/>
</dbReference>